<dbReference type="AlphaFoldDB" id="A0A7C7ZFN3"/>
<proteinExistence type="predicted"/>
<protein>
    <submittedName>
        <fullName evidence="1">Uncharacterized protein</fullName>
    </submittedName>
</protein>
<accession>A0A7C7ZFN3</accession>
<name>A0A7C7ZFN3_9ARCH</name>
<comment type="caution">
    <text evidence="1">The sequence shown here is derived from an EMBL/GenBank/DDBJ whole genome shotgun (WGS) entry which is preliminary data.</text>
</comment>
<dbReference type="EMBL" id="DUAV01000026">
    <property type="protein sequence ID" value="HIG63753.1"/>
    <property type="molecule type" value="Genomic_DNA"/>
</dbReference>
<dbReference type="Proteomes" id="UP000589516">
    <property type="component" value="Unassembled WGS sequence"/>
</dbReference>
<evidence type="ECO:0000313" key="2">
    <source>
        <dbReference type="Proteomes" id="UP000589516"/>
    </source>
</evidence>
<sequence>MTTTSSDLRFPPADETHYVYDKEAVGEGSRYGESTVGNVEERTCRSCGKSFNWAFKVGNAMTDSTPAGVAHAVDNGASRGYCTIECFMAGDSDLEQATLDRDSAGLWALAKRNWFGLKVLRGLGR</sequence>
<reference evidence="2" key="1">
    <citation type="journal article" date="2019" name="bioRxiv">
        <title>Genome diversification in globally distributed novel marine Proteobacteria is linked to environmental adaptation.</title>
        <authorList>
            <person name="Zhou Z."/>
            <person name="Tran P.Q."/>
            <person name="Kieft K."/>
            <person name="Anantharaman K."/>
        </authorList>
    </citation>
    <scope>NUCLEOTIDE SEQUENCE [LARGE SCALE GENOMIC DNA]</scope>
</reference>
<organism evidence="1 2">
    <name type="scientific">Marine Group III euryarchaeote</name>
    <dbReference type="NCBI Taxonomy" id="2173149"/>
    <lineage>
        <taxon>Archaea</taxon>
        <taxon>Methanobacteriati</taxon>
        <taxon>Thermoplasmatota</taxon>
        <taxon>Thermoplasmata</taxon>
        <taxon>Candidatus Thermoprofundales</taxon>
    </lineage>
</organism>
<evidence type="ECO:0000313" key="1">
    <source>
        <dbReference type="EMBL" id="HIG63753.1"/>
    </source>
</evidence>
<gene>
    <name evidence="1" type="ORF">EYQ16_04470</name>
</gene>